<dbReference type="AlphaFoldDB" id="A0A3M6TZN5"/>
<evidence type="ECO:0000313" key="3">
    <source>
        <dbReference type="Proteomes" id="UP000275408"/>
    </source>
</evidence>
<reference evidence="2 3" key="1">
    <citation type="journal article" date="2018" name="Sci. Rep.">
        <title>Comparative analysis of the Pocillopora damicornis genome highlights role of immune system in coral evolution.</title>
        <authorList>
            <person name="Cunning R."/>
            <person name="Bay R.A."/>
            <person name="Gillette P."/>
            <person name="Baker A.C."/>
            <person name="Traylor-Knowles N."/>
        </authorList>
    </citation>
    <scope>NUCLEOTIDE SEQUENCE [LARGE SCALE GENOMIC DNA]</scope>
    <source>
        <strain evidence="2">RSMAS</strain>
        <tissue evidence="2">Whole animal</tissue>
    </source>
</reference>
<dbReference type="Proteomes" id="UP000275408">
    <property type="component" value="Unassembled WGS sequence"/>
</dbReference>
<accession>A0A3M6TZN5</accession>
<protein>
    <submittedName>
        <fullName evidence="2">Uncharacterized protein</fullName>
    </submittedName>
</protein>
<organism evidence="2 3">
    <name type="scientific">Pocillopora damicornis</name>
    <name type="common">Cauliflower coral</name>
    <name type="synonym">Millepora damicornis</name>
    <dbReference type="NCBI Taxonomy" id="46731"/>
    <lineage>
        <taxon>Eukaryota</taxon>
        <taxon>Metazoa</taxon>
        <taxon>Cnidaria</taxon>
        <taxon>Anthozoa</taxon>
        <taxon>Hexacorallia</taxon>
        <taxon>Scleractinia</taxon>
        <taxon>Astrocoeniina</taxon>
        <taxon>Pocilloporidae</taxon>
        <taxon>Pocillopora</taxon>
    </lineage>
</organism>
<feature type="compositionally biased region" description="Basic and acidic residues" evidence="1">
    <location>
        <begin position="472"/>
        <end position="483"/>
    </location>
</feature>
<dbReference type="EMBL" id="RCHS01002554">
    <property type="protein sequence ID" value="RMX46821.1"/>
    <property type="molecule type" value="Genomic_DNA"/>
</dbReference>
<sequence>MVKYPDNSKTLRAEDLKALANDRSRTSLSTPLTGRLLFGFRLTRRVALPDVELFIGQRSALRGILKRFGFDTGHSVAPYETVNRVLEKDYQLEYSESYFGNVHGEPTIEGYQYCVGLKRAFESLISEQYRSYILTVGCIAVGIICFADNGHLKCSTHMLEMFMVKSHSRNLWSIRYIIYRQLSASLSSLNGATDLYELKDIRSTQVLQRPLFCSSSLFCYSIISLCSYWNSNTLDAIIKGGSQLNNTMQSKYCLISVTLPDSVTIFGTNINVHVNEVSHRESKTLILRNHTGKTGFLMWISSYCIACIYQQNTIVKQLFSPLTYEDSHSPAMKQTIHICGVDNLVEEINNIIQNKQGCQTMEYDIQFICCSCKITEIERKPILRKLRKKHMYDSMEPVANWNVRLWNMIYNSAAVHVRLLKLKETHHEKTETKKNICMTAWNLFPKKDDNDTHQQATSNNVTTDSGPALGYDAKENDKLKSNEEENDDPLNEYRAPICET</sequence>
<evidence type="ECO:0000313" key="2">
    <source>
        <dbReference type="EMBL" id="RMX46821.1"/>
    </source>
</evidence>
<keyword evidence="3" id="KW-1185">Reference proteome</keyword>
<evidence type="ECO:0000256" key="1">
    <source>
        <dbReference type="SAM" id="MobiDB-lite"/>
    </source>
</evidence>
<feature type="compositionally biased region" description="Polar residues" evidence="1">
    <location>
        <begin position="453"/>
        <end position="465"/>
    </location>
</feature>
<proteinExistence type="predicted"/>
<feature type="region of interest" description="Disordered" evidence="1">
    <location>
        <begin position="448"/>
        <end position="500"/>
    </location>
</feature>
<name>A0A3M6TZN5_POCDA</name>
<comment type="caution">
    <text evidence="2">The sequence shown here is derived from an EMBL/GenBank/DDBJ whole genome shotgun (WGS) entry which is preliminary data.</text>
</comment>
<gene>
    <name evidence="2" type="ORF">pdam_00007639</name>
</gene>